<gene>
    <name evidence="1" type="primary">A08g509280.1_BraROA</name>
    <name evidence="1" type="ORF">IGI04_031645</name>
</gene>
<comment type="caution">
    <text evidence="1">The sequence shown here is derived from an EMBL/GenBank/DDBJ whole genome shotgun (WGS) entry which is preliminary data.</text>
</comment>
<organism evidence="1 2">
    <name type="scientific">Brassica rapa subsp. trilocularis</name>
    <dbReference type="NCBI Taxonomy" id="1813537"/>
    <lineage>
        <taxon>Eukaryota</taxon>
        <taxon>Viridiplantae</taxon>
        <taxon>Streptophyta</taxon>
        <taxon>Embryophyta</taxon>
        <taxon>Tracheophyta</taxon>
        <taxon>Spermatophyta</taxon>
        <taxon>Magnoliopsida</taxon>
        <taxon>eudicotyledons</taxon>
        <taxon>Gunneridae</taxon>
        <taxon>Pentapetalae</taxon>
        <taxon>rosids</taxon>
        <taxon>malvids</taxon>
        <taxon>Brassicales</taxon>
        <taxon>Brassicaceae</taxon>
        <taxon>Brassiceae</taxon>
        <taxon>Brassica</taxon>
    </lineage>
</organism>
<accession>A0ABQ7LXI7</accession>
<dbReference type="EMBL" id="JADBGQ010000007">
    <property type="protein sequence ID" value="KAG5390104.1"/>
    <property type="molecule type" value="Genomic_DNA"/>
</dbReference>
<name>A0ABQ7LXI7_BRACM</name>
<keyword evidence="2" id="KW-1185">Reference proteome</keyword>
<protein>
    <submittedName>
        <fullName evidence="1">Uncharacterized protein</fullName>
    </submittedName>
</protein>
<evidence type="ECO:0000313" key="2">
    <source>
        <dbReference type="Proteomes" id="UP000823674"/>
    </source>
</evidence>
<reference evidence="1 2" key="1">
    <citation type="submission" date="2021-03" db="EMBL/GenBank/DDBJ databases">
        <authorList>
            <person name="King G.J."/>
            <person name="Bancroft I."/>
            <person name="Baten A."/>
            <person name="Bloomfield J."/>
            <person name="Borpatragohain P."/>
            <person name="He Z."/>
            <person name="Irish N."/>
            <person name="Irwin J."/>
            <person name="Liu K."/>
            <person name="Mauleon R.P."/>
            <person name="Moore J."/>
            <person name="Morris R."/>
            <person name="Ostergaard L."/>
            <person name="Wang B."/>
            <person name="Wells R."/>
        </authorList>
    </citation>
    <scope>NUCLEOTIDE SEQUENCE [LARGE SCALE GENOMIC DNA]</scope>
    <source>
        <strain evidence="1">R-o-18</strain>
        <tissue evidence="1">Leaf</tissue>
    </source>
</reference>
<feature type="non-terminal residue" evidence="1">
    <location>
        <position position="1"/>
    </location>
</feature>
<evidence type="ECO:0000313" key="1">
    <source>
        <dbReference type="EMBL" id="KAG5390104.1"/>
    </source>
</evidence>
<dbReference type="Proteomes" id="UP000823674">
    <property type="component" value="Chromosome A08"/>
</dbReference>
<sequence length="326" mass="35322">ALSLKSKTSNLFLLHLLRSAPAAVSRARGRRRLLPLPFLSLFCSVCVPFRRPVEMRGVLDAAPPRGVKRSRRLGFGYGGSQFYFADPVVAFGLEACGGVVDSLPVVVVFVVSKRVLRCGEEYRASLSFRLVVLSIGQSDSFLLREAAVCSLESVVYGCAPLILVAALPLLNHPHFTYQKTGTGSLYRRLVSLVRFWLGQSGLAGVGGSNLKFSSSQCVVVRARCFKLSGSVAAVASACSFRVAFHALCGVNYKPGFGGFARSRGKYLDLPSIARLALHDSEGYKLRGVHRDLATPETTQEFPASEATRRTSHFCDSSSMVRTTTGF</sequence>
<proteinExistence type="predicted"/>